<dbReference type="InterPro" id="IPR050423">
    <property type="entry name" value="UPF0337_stress_rsp"/>
</dbReference>
<dbReference type="InterPro" id="IPR036629">
    <property type="entry name" value="YjbJ_sf"/>
</dbReference>
<evidence type="ECO:0000313" key="3">
    <source>
        <dbReference type="EMBL" id="QRF65501.1"/>
    </source>
</evidence>
<dbReference type="RefSeq" id="WP_023849767.1">
    <property type="nucleotide sequence ID" value="NZ_CP047166.1"/>
</dbReference>
<sequence>MNWDQIQGKWTQFKGKAREEWGELTDNEIQEAKGEREQMLGLIQEKYGRTREEAERELSRWQTKLGDDPAYRDDRAL</sequence>
<evidence type="ECO:0000259" key="2">
    <source>
        <dbReference type="Pfam" id="PF05532"/>
    </source>
</evidence>
<evidence type="ECO:0000256" key="1">
    <source>
        <dbReference type="ARBA" id="ARBA00009129"/>
    </source>
</evidence>
<evidence type="ECO:0000313" key="4">
    <source>
        <dbReference type="Proteomes" id="UP000596387"/>
    </source>
</evidence>
<protein>
    <submittedName>
        <fullName evidence="3">CsbD family protein</fullName>
    </submittedName>
</protein>
<dbReference type="InterPro" id="IPR008462">
    <property type="entry name" value="CsbD"/>
</dbReference>
<dbReference type="PANTHER" id="PTHR34977:SF1">
    <property type="entry name" value="UPF0337 PROTEIN YJBJ"/>
    <property type="match status" value="1"/>
</dbReference>
<dbReference type="PIRSF" id="PIRSF039008">
    <property type="entry name" value="YjbJ"/>
    <property type="match status" value="1"/>
</dbReference>
<proteinExistence type="inferred from homology"/>
<gene>
    <name evidence="3" type="ORF">GQA70_03715</name>
</gene>
<dbReference type="InterPro" id="IPR026042">
    <property type="entry name" value="YjbJ"/>
</dbReference>
<reference evidence="3 4" key="1">
    <citation type="submission" date="2019-12" db="EMBL/GenBank/DDBJ databases">
        <title>Complete Genome Sequence of a Quorum-Sensing Bacterium,Rhodobacteraceae bacterium C31, Isolated from a marine microalgae symbiotic bacteria.</title>
        <authorList>
            <person name="Zhang Y."/>
        </authorList>
    </citation>
    <scope>NUCLEOTIDE SEQUENCE [LARGE SCALE GENOMIC DNA]</scope>
    <source>
        <strain evidence="3 4">C31</strain>
    </source>
</reference>
<dbReference type="EMBL" id="CP047166">
    <property type="protein sequence ID" value="QRF65501.1"/>
    <property type="molecule type" value="Genomic_DNA"/>
</dbReference>
<name>A0ABX7F5M6_9RHOB</name>
<accession>A0ABX7F5M6</accession>
<comment type="similarity">
    <text evidence="1">Belongs to the UPF0337 (CsbD) family.</text>
</comment>
<feature type="domain" description="CsbD-like" evidence="2">
    <location>
        <begin position="4"/>
        <end position="56"/>
    </location>
</feature>
<dbReference type="Gene3D" id="1.10.1470.10">
    <property type="entry name" value="YjbJ"/>
    <property type="match status" value="1"/>
</dbReference>
<dbReference type="Pfam" id="PF05532">
    <property type="entry name" value="CsbD"/>
    <property type="match status" value="1"/>
</dbReference>
<dbReference type="SUPFAM" id="SSF69047">
    <property type="entry name" value="Hypothetical protein YjbJ"/>
    <property type="match status" value="1"/>
</dbReference>
<dbReference type="PANTHER" id="PTHR34977">
    <property type="entry name" value="UPF0337 PROTEIN YJBJ"/>
    <property type="match status" value="1"/>
</dbReference>
<dbReference type="Proteomes" id="UP000596387">
    <property type="component" value="Chromosome"/>
</dbReference>
<keyword evidence="4" id="KW-1185">Reference proteome</keyword>
<organism evidence="3 4">
    <name type="scientific">Ponticoccus alexandrii</name>
    <dbReference type="NCBI Taxonomy" id="1943633"/>
    <lineage>
        <taxon>Bacteria</taxon>
        <taxon>Pseudomonadati</taxon>
        <taxon>Pseudomonadota</taxon>
        <taxon>Alphaproteobacteria</taxon>
        <taxon>Rhodobacterales</taxon>
        <taxon>Roseobacteraceae</taxon>
        <taxon>Ponticoccus</taxon>
    </lineage>
</organism>